<dbReference type="RefSeq" id="WP_135281398.1">
    <property type="nucleotide sequence ID" value="NZ_SRIO01000005.1"/>
</dbReference>
<evidence type="ECO:0000256" key="1">
    <source>
        <dbReference type="PIRSR" id="PIRSR611757-1"/>
    </source>
</evidence>
<proteinExistence type="predicted"/>
<feature type="chain" id="PRO_5021223780" evidence="2">
    <location>
        <begin position="25"/>
        <end position="336"/>
    </location>
</feature>
<dbReference type="Gene3D" id="1.10.8.350">
    <property type="entry name" value="Bacterial muramidase"/>
    <property type="match status" value="1"/>
</dbReference>
<dbReference type="PANTHER" id="PTHR30163">
    <property type="entry name" value="MEMBRANE-BOUND LYTIC MUREIN TRANSGLYCOSYLASE B"/>
    <property type="match status" value="1"/>
</dbReference>
<comment type="caution">
    <text evidence="4">The sequence shown here is derived from an EMBL/GenBank/DDBJ whole genome shotgun (WGS) entry which is preliminary data.</text>
</comment>
<evidence type="ECO:0000259" key="3">
    <source>
        <dbReference type="Pfam" id="PF13406"/>
    </source>
</evidence>
<evidence type="ECO:0000313" key="4">
    <source>
        <dbReference type="EMBL" id="TFZ83098.1"/>
    </source>
</evidence>
<dbReference type="SUPFAM" id="SSF53955">
    <property type="entry name" value="Lysozyme-like"/>
    <property type="match status" value="1"/>
</dbReference>
<sequence length="336" mass="37523">MKRLLRFSTAAWFAVWSFSQASLAAALDAPPTWIDAAESEALVRRLVDQDGLSEPAVRALLNEAVYKQDIIDAITRPYEAKPWHQYRQLFVTPTRIDGGVQFWNTHRDLLSQAEARYGVPAEIIVAIIGVETQYGRNFGRYRVLDALATLGFAYPPRSRFFLGELEHFMRLAQEEKIDPRQTLGSYAGAMGMGQFIPSSYRAYAVDFDADGQRNLWQPADAIGSVANYFARHGWTKGAPVAYPAEATTPESQALGNQKRETPHTVGVLRQAGVRSSAQVPAAQPANLLMLDQQDGPEYWLALPNFYVITRYNHSVLYAMAVFQLSQEIRHADQAGP</sequence>
<evidence type="ECO:0000313" key="5">
    <source>
        <dbReference type="Proteomes" id="UP000297890"/>
    </source>
</evidence>
<dbReference type="InterPro" id="IPR031304">
    <property type="entry name" value="SLT_2"/>
</dbReference>
<dbReference type="CDD" id="cd13399">
    <property type="entry name" value="Slt35-like"/>
    <property type="match status" value="1"/>
</dbReference>
<keyword evidence="2" id="KW-0732">Signal</keyword>
<organism evidence="4 5">
    <name type="scientific">Candidatus Macondimonas diazotrophica</name>
    <dbReference type="NCBI Taxonomy" id="2305248"/>
    <lineage>
        <taxon>Bacteria</taxon>
        <taxon>Pseudomonadati</taxon>
        <taxon>Pseudomonadota</taxon>
        <taxon>Gammaproteobacteria</taxon>
        <taxon>Chromatiales</taxon>
        <taxon>Ectothiorhodospiraceae</taxon>
        <taxon>Candidatus Macondimonas</taxon>
    </lineage>
</organism>
<dbReference type="InterPro" id="IPR043426">
    <property type="entry name" value="MltB-like"/>
</dbReference>
<dbReference type="InterPro" id="IPR011757">
    <property type="entry name" value="Lytic_transglycosylase_MltB"/>
</dbReference>
<dbReference type="Gene3D" id="1.10.530.10">
    <property type="match status" value="1"/>
</dbReference>
<dbReference type="FunFam" id="1.10.8.350:FF:000001">
    <property type="entry name" value="Lytic murein transglycosylase B"/>
    <property type="match status" value="1"/>
</dbReference>
<dbReference type="NCBIfam" id="TIGR02282">
    <property type="entry name" value="MltB"/>
    <property type="match status" value="1"/>
</dbReference>
<evidence type="ECO:0000256" key="2">
    <source>
        <dbReference type="SAM" id="SignalP"/>
    </source>
</evidence>
<feature type="signal peptide" evidence="2">
    <location>
        <begin position="1"/>
        <end position="24"/>
    </location>
</feature>
<keyword evidence="5" id="KW-1185">Reference proteome</keyword>
<reference evidence="4 5" key="1">
    <citation type="journal article" date="2019" name="ISME J.">
        <title>Candidatus Macondimonas diazotrophica, a novel gammaproteobacterial genus dominating crude-oil-contaminated coastal sediments.</title>
        <authorList>
            <person name="Karthikeyan S."/>
            <person name="Konstantinidis K."/>
        </authorList>
    </citation>
    <scope>NUCLEOTIDE SEQUENCE [LARGE SCALE GENOMIC DNA]</scope>
    <source>
        <strain evidence="4 5">KTK01</strain>
    </source>
</reference>
<dbReference type="EMBL" id="SRIO01000005">
    <property type="protein sequence ID" value="TFZ83098.1"/>
    <property type="molecule type" value="Genomic_DNA"/>
</dbReference>
<dbReference type="Proteomes" id="UP000297890">
    <property type="component" value="Unassembled WGS sequence"/>
</dbReference>
<dbReference type="PANTHER" id="PTHR30163:SF9">
    <property type="entry name" value="MEMBRANE-BOUND LYTIC MUREIN TRANSGLYCOSYLASE B"/>
    <property type="match status" value="1"/>
</dbReference>
<dbReference type="InterPro" id="IPR023346">
    <property type="entry name" value="Lysozyme-like_dom_sf"/>
</dbReference>
<dbReference type="GO" id="GO:0008933">
    <property type="term" value="F:peptidoglycan lytic transglycosylase activity"/>
    <property type="evidence" value="ECO:0007669"/>
    <property type="project" value="TreeGrafter"/>
</dbReference>
<accession>A0A4Z0FBL7</accession>
<dbReference type="AlphaFoldDB" id="A0A4Z0FBL7"/>
<dbReference type="GO" id="GO:0009253">
    <property type="term" value="P:peptidoglycan catabolic process"/>
    <property type="evidence" value="ECO:0007669"/>
    <property type="project" value="TreeGrafter"/>
</dbReference>
<name>A0A4Z0FBL7_9GAMM</name>
<dbReference type="OrthoDB" id="9772911at2"/>
<feature type="domain" description="Transglycosylase SLT" evidence="3">
    <location>
        <begin position="40"/>
        <end position="326"/>
    </location>
</feature>
<gene>
    <name evidence="4" type="primary">mltB</name>
    <name evidence="4" type="ORF">E4680_05550</name>
</gene>
<dbReference type="Pfam" id="PF13406">
    <property type="entry name" value="SLT_2"/>
    <property type="match status" value="1"/>
</dbReference>
<feature type="active site" evidence="1">
    <location>
        <position position="131"/>
    </location>
</feature>
<protein>
    <submittedName>
        <fullName evidence="4">Lytic murein transglycosylase B</fullName>
    </submittedName>
</protein>